<dbReference type="GO" id="GO:0016020">
    <property type="term" value="C:membrane"/>
    <property type="evidence" value="ECO:0007669"/>
    <property type="project" value="UniProtKB-SubCell"/>
</dbReference>
<dbReference type="OMA" id="WSTHAAF"/>
<dbReference type="VEuPathDB" id="TriTrypDB:Lsey_0896_0010"/>
<keyword evidence="2" id="KW-0813">Transport</keyword>
<feature type="domain" description="ABC transmembrane type-1" evidence="11">
    <location>
        <begin position="75"/>
        <end position="341"/>
    </location>
</feature>
<evidence type="ECO:0000313" key="13">
    <source>
        <dbReference type="Proteomes" id="UP000038009"/>
    </source>
</evidence>
<sequence>MGIDSTATLSAQETEKGDGDTAVSGKLMTDEEMAHGAVTRETYFRYMKACCGMRLWWMLLALYVSTEVVIVSSRVWLSFWTAKHFSGVSDATYLYVYLALVTTGIVAHPIRRLCIYPVLRRGCRTIHDELLRSVSSGTMTFFDTTPLGRIVNRFSKDLDLIDDRQQECIIELLEVGCNLVSYLSVVLVTEPFVVVPIIPCAYLYYRLCLFFTAAYRCLQRYANISNAPVLTLLTTMLAGRWTIEAYGCAAAVMNNAFPRMDFVFSSAFLAQTGEQWLAVRVGMLTNAIVASVALFGVVSINTSSAAAAASRLGLISLSITLATQISMLLYMAISTVADLEAHMNGMERIDYYTDNIEHENTQKDIAA</sequence>
<dbReference type="Pfam" id="PF00664">
    <property type="entry name" value="ABC_membrane"/>
    <property type="match status" value="1"/>
</dbReference>
<dbReference type="InterPro" id="IPR044726">
    <property type="entry name" value="ABCC_6TM_D2"/>
</dbReference>
<dbReference type="PANTHER" id="PTHR24223">
    <property type="entry name" value="ATP-BINDING CASSETTE SUB-FAMILY C"/>
    <property type="match status" value="1"/>
</dbReference>
<dbReference type="OrthoDB" id="6500128at2759"/>
<protein>
    <submittedName>
        <fullName evidence="12">Putative multidrug resistance-associated protein</fullName>
    </submittedName>
</protein>
<feature type="non-terminal residue" evidence="12">
    <location>
        <position position="367"/>
    </location>
</feature>
<feature type="transmembrane region" description="Helical" evidence="10">
    <location>
        <begin position="312"/>
        <end position="333"/>
    </location>
</feature>
<evidence type="ECO:0000256" key="7">
    <source>
        <dbReference type="ARBA" id="ARBA00022989"/>
    </source>
</evidence>
<feature type="transmembrane region" description="Helical" evidence="10">
    <location>
        <begin position="194"/>
        <end position="218"/>
    </location>
</feature>
<evidence type="ECO:0000256" key="1">
    <source>
        <dbReference type="ARBA" id="ARBA00004141"/>
    </source>
</evidence>
<keyword evidence="8 10" id="KW-0472">Membrane</keyword>
<name>A0A0N1HZ32_LEPSE</name>
<evidence type="ECO:0000256" key="10">
    <source>
        <dbReference type="SAM" id="Phobius"/>
    </source>
</evidence>
<dbReference type="GO" id="GO:0005524">
    <property type="term" value="F:ATP binding"/>
    <property type="evidence" value="ECO:0007669"/>
    <property type="project" value="UniProtKB-KW"/>
</dbReference>
<feature type="transmembrane region" description="Helical" evidence="10">
    <location>
        <begin position="277"/>
        <end position="300"/>
    </location>
</feature>
<evidence type="ECO:0000259" key="11">
    <source>
        <dbReference type="PROSITE" id="PS50929"/>
    </source>
</evidence>
<evidence type="ECO:0000256" key="5">
    <source>
        <dbReference type="ARBA" id="ARBA00022741"/>
    </source>
</evidence>
<feature type="transmembrane region" description="Helical" evidence="10">
    <location>
        <begin position="168"/>
        <end position="188"/>
    </location>
</feature>
<dbReference type="InterPro" id="IPR050173">
    <property type="entry name" value="ABC_transporter_C-like"/>
</dbReference>
<keyword evidence="7 10" id="KW-1133">Transmembrane helix</keyword>
<evidence type="ECO:0000313" key="12">
    <source>
        <dbReference type="EMBL" id="KPI82488.1"/>
    </source>
</evidence>
<feature type="transmembrane region" description="Helical" evidence="10">
    <location>
        <begin position="92"/>
        <end position="110"/>
    </location>
</feature>
<dbReference type="Proteomes" id="UP000038009">
    <property type="component" value="Unassembled WGS sequence"/>
</dbReference>
<dbReference type="FunFam" id="1.20.1560.10:FF:000013">
    <property type="entry name" value="ABC transporter C family member 2"/>
    <property type="match status" value="1"/>
</dbReference>
<dbReference type="EMBL" id="LJSK01000894">
    <property type="protein sequence ID" value="KPI82488.1"/>
    <property type="molecule type" value="Genomic_DNA"/>
</dbReference>
<dbReference type="InterPro" id="IPR036640">
    <property type="entry name" value="ABC1_TM_sf"/>
</dbReference>
<evidence type="ECO:0000256" key="4">
    <source>
        <dbReference type="ARBA" id="ARBA00022737"/>
    </source>
</evidence>
<feature type="compositionally biased region" description="Polar residues" evidence="9">
    <location>
        <begin position="1"/>
        <end position="12"/>
    </location>
</feature>
<organism evidence="12 13">
    <name type="scientific">Leptomonas seymouri</name>
    <dbReference type="NCBI Taxonomy" id="5684"/>
    <lineage>
        <taxon>Eukaryota</taxon>
        <taxon>Discoba</taxon>
        <taxon>Euglenozoa</taxon>
        <taxon>Kinetoplastea</taxon>
        <taxon>Metakinetoplastina</taxon>
        <taxon>Trypanosomatida</taxon>
        <taxon>Trypanosomatidae</taxon>
        <taxon>Leishmaniinae</taxon>
        <taxon>Leptomonas</taxon>
    </lineage>
</organism>
<feature type="transmembrane region" description="Helical" evidence="10">
    <location>
        <begin position="230"/>
        <end position="257"/>
    </location>
</feature>
<dbReference type="GO" id="GO:0140359">
    <property type="term" value="F:ABC-type transporter activity"/>
    <property type="evidence" value="ECO:0007669"/>
    <property type="project" value="InterPro"/>
</dbReference>
<evidence type="ECO:0000256" key="6">
    <source>
        <dbReference type="ARBA" id="ARBA00022840"/>
    </source>
</evidence>
<dbReference type="AlphaFoldDB" id="A0A0N1HZ32"/>
<evidence type="ECO:0000256" key="2">
    <source>
        <dbReference type="ARBA" id="ARBA00022448"/>
    </source>
</evidence>
<keyword evidence="4" id="KW-0677">Repeat</keyword>
<proteinExistence type="predicted"/>
<evidence type="ECO:0000256" key="9">
    <source>
        <dbReference type="SAM" id="MobiDB-lite"/>
    </source>
</evidence>
<evidence type="ECO:0000256" key="3">
    <source>
        <dbReference type="ARBA" id="ARBA00022692"/>
    </source>
</evidence>
<comment type="subcellular location">
    <subcellularLocation>
        <location evidence="1">Membrane</location>
        <topology evidence="1">Multi-pass membrane protein</topology>
    </subcellularLocation>
</comment>
<evidence type="ECO:0000256" key="8">
    <source>
        <dbReference type="ARBA" id="ARBA00023136"/>
    </source>
</evidence>
<feature type="region of interest" description="Disordered" evidence="9">
    <location>
        <begin position="1"/>
        <end position="23"/>
    </location>
</feature>
<comment type="caution">
    <text evidence="12">The sequence shown here is derived from an EMBL/GenBank/DDBJ whole genome shotgun (WGS) entry which is preliminary data.</text>
</comment>
<dbReference type="Gene3D" id="1.20.1560.10">
    <property type="entry name" value="ABC transporter type 1, transmembrane domain"/>
    <property type="match status" value="1"/>
</dbReference>
<gene>
    <name evidence="12" type="ORF">ABL78_8502</name>
</gene>
<keyword evidence="13" id="KW-1185">Reference proteome</keyword>
<keyword evidence="5" id="KW-0547">Nucleotide-binding</keyword>
<reference evidence="12 13" key="1">
    <citation type="journal article" date="2015" name="PLoS Pathog.">
        <title>Leptomonas seymouri: Adaptations to the Dixenous Life Cycle Analyzed by Genome Sequencing, Transcriptome Profiling and Co-infection with Leishmania donovani.</title>
        <authorList>
            <person name="Kraeva N."/>
            <person name="Butenko A."/>
            <person name="Hlavacova J."/>
            <person name="Kostygov A."/>
            <person name="Myskova J."/>
            <person name="Grybchuk D."/>
            <person name="Lestinova T."/>
            <person name="Votypka J."/>
            <person name="Volf P."/>
            <person name="Opperdoes F."/>
            <person name="Flegontov P."/>
            <person name="Lukes J."/>
            <person name="Yurchenko V."/>
        </authorList>
    </citation>
    <scope>NUCLEOTIDE SEQUENCE [LARGE SCALE GENOMIC DNA]</scope>
    <source>
        <strain evidence="12 13">ATCC 30220</strain>
    </source>
</reference>
<dbReference type="PANTHER" id="PTHR24223:SF415">
    <property type="entry name" value="FI20190P1"/>
    <property type="match status" value="1"/>
</dbReference>
<dbReference type="PROSITE" id="PS50929">
    <property type="entry name" value="ABC_TM1F"/>
    <property type="match status" value="1"/>
</dbReference>
<feature type="transmembrane region" description="Helical" evidence="10">
    <location>
        <begin position="55"/>
        <end position="80"/>
    </location>
</feature>
<dbReference type="CDD" id="cd18580">
    <property type="entry name" value="ABC_6TM_ABCC_D2"/>
    <property type="match status" value="1"/>
</dbReference>
<accession>A0A0N1HZ32</accession>
<dbReference type="SUPFAM" id="SSF90123">
    <property type="entry name" value="ABC transporter transmembrane region"/>
    <property type="match status" value="1"/>
</dbReference>
<keyword evidence="3 10" id="KW-0812">Transmembrane</keyword>
<keyword evidence="6" id="KW-0067">ATP-binding</keyword>
<dbReference type="InterPro" id="IPR011527">
    <property type="entry name" value="ABC1_TM_dom"/>
</dbReference>